<dbReference type="AlphaFoldDB" id="A0A645BR45"/>
<dbReference type="EMBL" id="VSSQ01021956">
    <property type="protein sequence ID" value="MPM67910.1"/>
    <property type="molecule type" value="Genomic_DNA"/>
</dbReference>
<proteinExistence type="predicted"/>
<feature type="compositionally biased region" description="Basic and acidic residues" evidence="1">
    <location>
        <begin position="1"/>
        <end position="12"/>
    </location>
</feature>
<evidence type="ECO:0000256" key="1">
    <source>
        <dbReference type="SAM" id="MobiDB-lite"/>
    </source>
</evidence>
<sequence>MSARFTRNDAAKQHQGVTHQAHRGQHMRLRGLIVANPEFFVVLPLCQRQLQSGFQPVFHAGFRGCFQHRSRFDLAWRIPLRQMISTRRFTQAALAQTRLVHQLIRQLQNRPGVAAQQFKLQLANRLRQFTCFHFA</sequence>
<evidence type="ECO:0000313" key="2">
    <source>
        <dbReference type="EMBL" id="MPM67910.1"/>
    </source>
</evidence>
<accession>A0A645BR45</accession>
<feature type="region of interest" description="Disordered" evidence="1">
    <location>
        <begin position="1"/>
        <end position="23"/>
    </location>
</feature>
<gene>
    <name evidence="2" type="ORF">SDC9_114835</name>
</gene>
<organism evidence="2">
    <name type="scientific">bioreactor metagenome</name>
    <dbReference type="NCBI Taxonomy" id="1076179"/>
    <lineage>
        <taxon>unclassified sequences</taxon>
        <taxon>metagenomes</taxon>
        <taxon>ecological metagenomes</taxon>
    </lineage>
</organism>
<protein>
    <submittedName>
        <fullName evidence="2">Uncharacterized protein</fullName>
    </submittedName>
</protein>
<reference evidence="2" key="1">
    <citation type="submission" date="2019-08" db="EMBL/GenBank/DDBJ databases">
        <authorList>
            <person name="Kucharzyk K."/>
            <person name="Murdoch R.W."/>
            <person name="Higgins S."/>
            <person name="Loffler F."/>
        </authorList>
    </citation>
    <scope>NUCLEOTIDE SEQUENCE</scope>
</reference>
<name>A0A645BR45_9ZZZZ</name>
<comment type="caution">
    <text evidence="2">The sequence shown here is derived from an EMBL/GenBank/DDBJ whole genome shotgun (WGS) entry which is preliminary data.</text>
</comment>